<comment type="caution">
    <text evidence="1">The sequence shown here is derived from an EMBL/GenBank/DDBJ whole genome shotgun (WGS) entry which is preliminary data.</text>
</comment>
<organism evidence="1 2">
    <name type="scientific">Herpetosiphon geysericola</name>
    <dbReference type="NCBI Taxonomy" id="70996"/>
    <lineage>
        <taxon>Bacteria</taxon>
        <taxon>Bacillati</taxon>
        <taxon>Chloroflexota</taxon>
        <taxon>Chloroflexia</taxon>
        <taxon>Herpetosiphonales</taxon>
        <taxon>Herpetosiphonaceae</taxon>
        <taxon>Herpetosiphon</taxon>
    </lineage>
</organism>
<dbReference type="OrthoDB" id="4144896at2"/>
<accession>A0A0P6XV60</accession>
<dbReference type="Gene3D" id="1.10.10.2910">
    <property type="match status" value="1"/>
</dbReference>
<keyword evidence="2" id="KW-1185">Reference proteome</keyword>
<dbReference type="Proteomes" id="UP000050277">
    <property type="component" value="Unassembled WGS sequence"/>
</dbReference>
<dbReference type="EMBL" id="LGKP01000030">
    <property type="protein sequence ID" value="KPL83003.1"/>
    <property type="molecule type" value="Genomic_DNA"/>
</dbReference>
<dbReference type="RefSeq" id="WP_054536109.1">
    <property type="nucleotide sequence ID" value="NZ_LGKP01000030.1"/>
</dbReference>
<evidence type="ECO:0000313" key="2">
    <source>
        <dbReference type="Proteomes" id="UP000050277"/>
    </source>
</evidence>
<name>A0A0P6XV60_9CHLR</name>
<reference evidence="1 2" key="1">
    <citation type="submission" date="2015-07" db="EMBL/GenBank/DDBJ databases">
        <title>Whole genome sequence of Herpetosiphon geysericola DSM 7119.</title>
        <authorList>
            <person name="Hemp J."/>
            <person name="Ward L.M."/>
            <person name="Pace L.A."/>
            <person name="Fischer W.W."/>
        </authorList>
    </citation>
    <scope>NUCLEOTIDE SEQUENCE [LARGE SCALE GENOMIC DNA]</scope>
    <source>
        <strain evidence="1 2">DSM 7119</strain>
    </source>
</reference>
<proteinExistence type="predicted"/>
<sequence length="172" mass="19778">MTGSDNMVNVERLAKSLPLPCHRVYNNLLNLFGDSLSISNIIDYVELQKPVIVDYSSMDVGRTGLVISLTDVYYIVIREDINNKRKTMTLLHELSHILLNHIKTENFLWNDIAKQIPINILYDHINTDTYASPLELEAESLATVLDIKIRQCEYLASLPTIVRDSIKREYQK</sequence>
<dbReference type="STRING" id="70996.SE18_19350"/>
<gene>
    <name evidence="1" type="ORF">SE18_19350</name>
</gene>
<evidence type="ECO:0000313" key="1">
    <source>
        <dbReference type="EMBL" id="KPL83003.1"/>
    </source>
</evidence>
<dbReference type="AlphaFoldDB" id="A0A0P6XV60"/>
<protein>
    <submittedName>
        <fullName evidence="1">Uncharacterized protein</fullName>
    </submittedName>
</protein>